<keyword evidence="3" id="KW-1185">Reference proteome</keyword>
<feature type="region of interest" description="Disordered" evidence="1">
    <location>
        <begin position="175"/>
        <end position="219"/>
    </location>
</feature>
<accession>A0ABD0ZFP3</accession>
<dbReference type="AlphaFoldDB" id="A0ABD0ZFP3"/>
<dbReference type="Proteomes" id="UP001558652">
    <property type="component" value="Unassembled WGS sequence"/>
</dbReference>
<feature type="compositionally biased region" description="Basic and acidic residues" evidence="1">
    <location>
        <begin position="74"/>
        <end position="86"/>
    </location>
</feature>
<evidence type="ECO:0000313" key="2">
    <source>
        <dbReference type="EMBL" id="KAL1139598.1"/>
    </source>
</evidence>
<protein>
    <submittedName>
        <fullName evidence="2">Uncharacterized protein</fullName>
    </submittedName>
</protein>
<organism evidence="2 3">
    <name type="scientific">Ranatra chinensis</name>
    <dbReference type="NCBI Taxonomy" id="642074"/>
    <lineage>
        <taxon>Eukaryota</taxon>
        <taxon>Metazoa</taxon>
        <taxon>Ecdysozoa</taxon>
        <taxon>Arthropoda</taxon>
        <taxon>Hexapoda</taxon>
        <taxon>Insecta</taxon>
        <taxon>Pterygota</taxon>
        <taxon>Neoptera</taxon>
        <taxon>Paraneoptera</taxon>
        <taxon>Hemiptera</taxon>
        <taxon>Heteroptera</taxon>
        <taxon>Panheteroptera</taxon>
        <taxon>Nepomorpha</taxon>
        <taxon>Nepidae</taxon>
        <taxon>Ranatrinae</taxon>
        <taxon>Ranatra</taxon>
    </lineage>
</organism>
<proteinExistence type="predicted"/>
<dbReference type="EMBL" id="JBFDAA010000002">
    <property type="protein sequence ID" value="KAL1139598.1"/>
    <property type="molecule type" value="Genomic_DNA"/>
</dbReference>
<evidence type="ECO:0000313" key="3">
    <source>
        <dbReference type="Proteomes" id="UP001558652"/>
    </source>
</evidence>
<reference evidence="2 3" key="1">
    <citation type="submission" date="2024-07" db="EMBL/GenBank/DDBJ databases">
        <title>Chromosome-level genome assembly of the water stick insect Ranatra chinensis (Heteroptera: Nepidae).</title>
        <authorList>
            <person name="Liu X."/>
        </authorList>
    </citation>
    <scope>NUCLEOTIDE SEQUENCE [LARGE SCALE GENOMIC DNA]</scope>
    <source>
        <strain evidence="2">Cailab_2021Rc</strain>
        <tissue evidence="2">Muscle</tissue>
    </source>
</reference>
<comment type="caution">
    <text evidence="2">The sequence shown here is derived from an EMBL/GenBank/DDBJ whole genome shotgun (WGS) entry which is preliminary data.</text>
</comment>
<sequence length="219" mass="24833">MEAERNRFGYGTENSVPIRCMNYSNPEAKYCITLTCPSLRRRCTEEKLHQLKRLSNITAAARILYGHTRSGVVTERRRGGKSETGRRTKSGRRKQHQPDDIGGDETATKRRGDCDAKIAIGIIPPICLQTLNKLMPDNHKLYCHPQSLRLKAAFKRRNMFYKNKKQETTEIGQTRPFNMSLGDDSEDDTSCPDLNNETSALLREQDQGANVSSILEEDA</sequence>
<gene>
    <name evidence="2" type="ORF">AAG570_006580</name>
</gene>
<feature type="region of interest" description="Disordered" evidence="1">
    <location>
        <begin position="71"/>
        <end position="108"/>
    </location>
</feature>
<evidence type="ECO:0000256" key="1">
    <source>
        <dbReference type="SAM" id="MobiDB-lite"/>
    </source>
</evidence>
<name>A0ABD0ZFP3_9HEMI</name>